<gene>
    <name evidence="2" type="ORF">B0H17DRAFT_1137103</name>
</gene>
<protein>
    <submittedName>
        <fullName evidence="2">Uncharacterized protein</fullName>
    </submittedName>
</protein>
<dbReference type="Proteomes" id="UP001221757">
    <property type="component" value="Unassembled WGS sequence"/>
</dbReference>
<reference evidence="2" key="1">
    <citation type="submission" date="2023-03" db="EMBL/GenBank/DDBJ databases">
        <title>Massive genome expansion in bonnet fungi (Mycena s.s.) driven by repeated elements and novel gene families across ecological guilds.</title>
        <authorList>
            <consortium name="Lawrence Berkeley National Laboratory"/>
            <person name="Harder C.B."/>
            <person name="Miyauchi S."/>
            <person name="Viragh M."/>
            <person name="Kuo A."/>
            <person name="Thoen E."/>
            <person name="Andreopoulos B."/>
            <person name="Lu D."/>
            <person name="Skrede I."/>
            <person name="Drula E."/>
            <person name="Henrissat B."/>
            <person name="Morin E."/>
            <person name="Kohler A."/>
            <person name="Barry K."/>
            <person name="LaButti K."/>
            <person name="Morin E."/>
            <person name="Salamov A."/>
            <person name="Lipzen A."/>
            <person name="Mereny Z."/>
            <person name="Hegedus B."/>
            <person name="Baldrian P."/>
            <person name="Stursova M."/>
            <person name="Weitz H."/>
            <person name="Taylor A."/>
            <person name="Grigoriev I.V."/>
            <person name="Nagy L.G."/>
            <person name="Martin F."/>
            <person name="Kauserud H."/>
        </authorList>
    </citation>
    <scope>NUCLEOTIDE SEQUENCE</scope>
    <source>
        <strain evidence="2">CBHHK067</strain>
    </source>
</reference>
<sequence length="174" mass="19289">MFRKFSKSSAPFQPLHGPHPSASESESPAPNSGDRSDQPWPRRRLQTASDSNLPASRKNAKDKGIVAPLKSGGTMKESRPRRSTIVTSGPNKRPAVSSSKNLPVLPSNARIGRKIVEYMPELYEEVDPIRVTGQFYTWEDPSWLKYVPLPPAPRKNVKFGRVLSKPKQGPDVCS</sequence>
<feature type="compositionally biased region" description="Low complexity" evidence="1">
    <location>
        <begin position="16"/>
        <end position="33"/>
    </location>
</feature>
<evidence type="ECO:0000313" key="2">
    <source>
        <dbReference type="EMBL" id="KAJ7686062.1"/>
    </source>
</evidence>
<evidence type="ECO:0000256" key="1">
    <source>
        <dbReference type="SAM" id="MobiDB-lite"/>
    </source>
</evidence>
<keyword evidence="3" id="KW-1185">Reference proteome</keyword>
<dbReference type="EMBL" id="JARKIE010000099">
    <property type="protein sequence ID" value="KAJ7686062.1"/>
    <property type="molecule type" value="Genomic_DNA"/>
</dbReference>
<organism evidence="2 3">
    <name type="scientific">Mycena rosella</name>
    <name type="common">Pink bonnet</name>
    <name type="synonym">Agaricus rosellus</name>
    <dbReference type="NCBI Taxonomy" id="1033263"/>
    <lineage>
        <taxon>Eukaryota</taxon>
        <taxon>Fungi</taxon>
        <taxon>Dikarya</taxon>
        <taxon>Basidiomycota</taxon>
        <taxon>Agaricomycotina</taxon>
        <taxon>Agaricomycetes</taxon>
        <taxon>Agaricomycetidae</taxon>
        <taxon>Agaricales</taxon>
        <taxon>Marasmiineae</taxon>
        <taxon>Mycenaceae</taxon>
        <taxon>Mycena</taxon>
    </lineage>
</organism>
<dbReference type="AlphaFoldDB" id="A0AAD7D9D3"/>
<feature type="region of interest" description="Disordered" evidence="1">
    <location>
        <begin position="1"/>
        <end position="104"/>
    </location>
</feature>
<name>A0AAD7D9D3_MYCRO</name>
<comment type="caution">
    <text evidence="2">The sequence shown here is derived from an EMBL/GenBank/DDBJ whole genome shotgun (WGS) entry which is preliminary data.</text>
</comment>
<proteinExistence type="predicted"/>
<feature type="compositionally biased region" description="Polar residues" evidence="1">
    <location>
        <begin position="84"/>
        <end position="101"/>
    </location>
</feature>
<evidence type="ECO:0000313" key="3">
    <source>
        <dbReference type="Proteomes" id="UP001221757"/>
    </source>
</evidence>
<accession>A0AAD7D9D3</accession>